<feature type="domain" description="Glycine zipper 2TM" evidence="6">
    <location>
        <begin position="59"/>
        <end position="98"/>
    </location>
</feature>
<evidence type="ECO:0000256" key="1">
    <source>
        <dbReference type="ARBA" id="ARBA00004459"/>
    </source>
</evidence>
<evidence type="ECO:0000313" key="8">
    <source>
        <dbReference type="Proteomes" id="UP001157910"/>
    </source>
</evidence>
<keyword evidence="5" id="KW-0732">Signal</keyword>
<sequence length="108" mass="11468">MRKAILAATMMALTVPATVAFSAPAEARDRRYSRTDNGIRYWRGNDGRYRCKKSNGTTGLLIGGVAGALAGRAIDTRGDRATGTILGAAGGALLGREIDRSNSRPRCR</sequence>
<evidence type="ECO:0000256" key="2">
    <source>
        <dbReference type="ARBA" id="ARBA00008681"/>
    </source>
</evidence>
<gene>
    <name evidence="7" type="ORF">SAMN06296065_101192</name>
</gene>
<evidence type="ECO:0000259" key="6">
    <source>
        <dbReference type="Pfam" id="PF05433"/>
    </source>
</evidence>
<keyword evidence="4" id="KW-0449">Lipoprotein</keyword>
<keyword evidence="8" id="KW-1185">Reference proteome</keyword>
<evidence type="ECO:0000256" key="3">
    <source>
        <dbReference type="ARBA" id="ARBA00015281"/>
    </source>
</evidence>
<reference evidence="7 8" key="1">
    <citation type="submission" date="2017-05" db="EMBL/GenBank/DDBJ databases">
        <authorList>
            <person name="Varghese N."/>
            <person name="Submissions S."/>
        </authorList>
    </citation>
    <scope>NUCLEOTIDE SEQUENCE [LARGE SCALE GENOMIC DNA]</scope>
    <source>
        <strain evidence="7 8">SM16</strain>
    </source>
</reference>
<dbReference type="InterPro" id="IPR008816">
    <property type="entry name" value="Gly_zipper_2TM_dom"/>
</dbReference>
<comment type="caution">
    <text evidence="7">The sequence shown here is derived from an EMBL/GenBank/DDBJ whole genome shotgun (WGS) entry which is preliminary data.</text>
</comment>
<evidence type="ECO:0000256" key="5">
    <source>
        <dbReference type="SAM" id="SignalP"/>
    </source>
</evidence>
<feature type="chain" id="PRO_5046917861" description="17 kDa surface antigen" evidence="5">
    <location>
        <begin position="28"/>
        <end position="108"/>
    </location>
</feature>
<accession>A0ABY1PX93</accession>
<dbReference type="Proteomes" id="UP001157910">
    <property type="component" value="Unassembled WGS sequence"/>
</dbReference>
<organism evidence="7 8">
    <name type="scientific">Novosphingobium panipatense</name>
    <dbReference type="NCBI Taxonomy" id="428991"/>
    <lineage>
        <taxon>Bacteria</taxon>
        <taxon>Pseudomonadati</taxon>
        <taxon>Pseudomonadota</taxon>
        <taxon>Alphaproteobacteria</taxon>
        <taxon>Sphingomonadales</taxon>
        <taxon>Sphingomonadaceae</taxon>
        <taxon>Novosphingobium</taxon>
    </lineage>
</organism>
<name>A0ABY1PX93_9SPHN</name>
<dbReference type="RefSeq" id="WP_103728352.1">
    <property type="nucleotide sequence ID" value="NZ_FXUI01000001.1"/>
</dbReference>
<dbReference type="EMBL" id="FXUI01000001">
    <property type="protein sequence ID" value="SMP51855.1"/>
    <property type="molecule type" value="Genomic_DNA"/>
</dbReference>
<proteinExistence type="inferred from homology"/>
<comment type="similarity">
    <text evidence="2">Belongs to the rickettsiale 17 kDa surface antigen family.</text>
</comment>
<dbReference type="Pfam" id="PF05433">
    <property type="entry name" value="Rick_17kDa_Anti"/>
    <property type="match status" value="1"/>
</dbReference>
<protein>
    <recommendedName>
        <fullName evidence="3">17 kDa surface antigen</fullName>
    </recommendedName>
</protein>
<evidence type="ECO:0000256" key="4">
    <source>
        <dbReference type="ARBA" id="ARBA00023288"/>
    </source>
</evidence>
<feature type="signal peptide" evidence="5">
    <location>
        <begin position="1"/>
        <end position="27"/>
    </location>
</feature>
<comment type="subcellular location">
    <subcellularLocation>
        <location evidence="1">Cell outer membrane</location>
        <topology evidence="1">Lipid-anchor</topology>
    </subcellularLocation>
</comment>
<evidence type="ECO:0000313" key="7">
    <source>
        <dbReference type="EMBL" id="SMP51855.1"/>
    </source>
</evidence>